<evidence type="ECO:0000256" key="13">
    <source>
        <dbReference type="ARBA" id="ARBA00033996"/>
    </source>
</evidence>
<evidence type="ECO:0000256" key="14">
    <source>
        <dbReference type="SAM" id="MobiDB-lite"/>
    </source>
</evidence>
<evidence type="ECO:0000256" key="8">
    <source>
        <dbReference type="ARBA" id="ARBA00022839"/>
    </source>
</evidence>
<comment type="similarity">
    <text evidence="2">Belongs to the CRISPR-associated exonuclease Cas4 family.</text>
</comment>
<dbReference type="Pfam" id="PF01930">
    <property type="entry name" value="Cas_Cas4"/>
    <property type="match status" value="1"/>
</dbReference>
<sequence length="235" mass="25301">MDADDPAAVPGPASPNETAPDPIPLSALQHAVYCLRQAALIHLERMWAENRFTAEGHVLHIAADRPGHRRIKGVRRVSALPLASARLGIAGVADLVEFHAGNEAGSDIETAYPVEFKRGKAKLHRADEVQLCAQGLCLEEMTGAPVPEGALFYGETKRRGAVPFTPELRALTEETVAALREVFSTGVTPPPTPLISRCRACSLAELCRPKAVARPAAAFRRRMVETLSHESPAQP</sequence>
<evidence type="ECO:0000256" key="3">
    <source>
        <dbReference type="ARBA" id="ARBA00012768"/>
    </source>
</evidence>
<comment type="catalytic activity">
    <reaction evidence="13">
        <text>exonucleolytic cleavage in the 5'- to 3'-direction to yield nucleoside 3'-phosphates.</text>
        <dbReference type="EC" id="3.1.12.1"/>
    </reaction>
</comment>
<dbReference type="Gene3D" id="3.90.320.10">
    <property type="match status" value="1"/>
</dbReference>
<dbReference type="GO" id="GO:0004527">
    <property type="term" value="F:exonuclease activity"/>
    <property type="evidence" value="ECO:0007669"/>
    <property type="project" value="UniProtKB-KW"/>
</dbReference>
<name>A0A0F9IM49_9ZZZZ</name>
<evidence type="ECO:0000256" key="11">
    <source>
        <dbReference type="ARBA" id="ARBA00023118"/>
    </source>
</evidence>
<feature type="domain" description="DUF83" evidence="15">
    <location>
        <begin position="26"/>
        <end position="208"/>
    </location>
</feature>
<dbReference type="EMBL" id="LAZR01012083">
    <property type="protein sequence ID" value="KKM44003.1"/>
    <property type="molecule type" value="Genomic_DNA"/>
</dbReference>
<keyword evidence="10" id="KW-0411">Iron-sulfur</keyword>
<keyword evidence="7" id="KW-0378">Hydrolase</keyword>
<evidence type="ECO:0000256" key="10">
    <source>
        <dbReference type="ARBA" id="ARBA00023014"/>
    </source>
</evidence>
<dbReference type="GO" id="GO:0051536">
    <property type="term" value="F:iron-sulfur cluster binding"/>
    <property type="evidence" value="ECO:0007669"/>
    <property type="project" value="UniProtKB-KW"/>
</dbReference>
<dbReference type="GO" id="GO:0051607">
    <property type="term" value="P:defense response to virus"/>
    <property type="evidence" value="ECO:0007669"/>
    <property type="project" value="UniProtKB-KW"/>
</dbReference>
<keyword evidence="9" id="KW-0408">Iron</keyword>
<protein>
    <recommendedName>
        <fullName evidence="4">CRISPR-associated exonuclease Cas4</fullName>
        <ecNumber evidence="3">3.1.12.1</ecNumber>
    </recommendedName>
</protein>
<evidence type="ECO:0000313" key="16">
    <source>
        <dbReference type="EMBL" id="KKM44003.1"/>
    </source>
</evidence>
<keyword evidence="6" id="KW-0479">Metal-binding</keyword>
<dbReference type="PANTHER" id="PTHR36531">
    <property type="entry name" value="CRISPR-ASSOCIATED EXONUCLEASE CAS4"/>
    <property type="match status" value="1"/>
</dbReference>
<keyword evidence="11" id="KW-0051">Antiviral defense</keyword>
<evidence type="ECO:0000256" key="5">
    <source>
        <dbReference type="ARBA" id="ARBA00022722"/>
    </source>
</evidence>
<gene>
    <name evidence="16" type="ORF">LCGC14_1562290</name>
</gene>
<evidence type="ECO:0000256" key="2">
    <source>
        <dbReference type="ARBA" id="ARBA00009189"/>
    </source>
</evidence>
<accession>A0A0F9IM49</accession>
<proteinExistence type="inferred from homology"/>
<dbReference type="InterPro" id="IPR022765">
    <property type="entry name" value="Dna2/Cas4_DUF83"/>
</dbReference>
<evidence type="ECO:0000256" key="6">
    <source>
        <dbReference type="ARBA" id="ARBA00022723"/>
    </source>
</evidence>
<reference evidence="16" key="1">
    <citation type="journal article" date="2015" name="Nature">
        <title>Complex archaea that bridge the gap between prokaryotes and eukaryotes.</title>
        <authorList>
            <person name="Spang A."/>
            <person name="Saw J.H."/>
            <person name="Jorgensen S.L."/>
            <person name="Zaremba-Niedzwiedzka K."/>
            <person name="Martijn J."/>
            <person name="Lind A.E."/>
            <person name="van Eijk R."/>
            <person name="Schleper C."/>
            <person name="Guy L."/>
            <person name="Ettema T.J."/>
        </authorList>
    </citation>
    <scope>NUCLEOTIDE SEQUENCE</scope>
</reference>
<evidence type="ECO:0000256" key="12">
    <source>
        <dbReference type="ARBA" id="ARBA00023211"/>
    </source>
</evidence>
<dbReference type="GO" id="GO:0046872">
    <property type="term" value="F:metal ion binding"/>
    <property type="evidence" value="ECO:0007669"/>
    <property type="project" value="UniProtKB-KW"/>
</dbReference>
<evidence type="ECO:0000256" key="1">
    <source>
        <dbReference type="ARBA" id="ARBA00001966"/>
    </source>
</evidence>
<dbReference type="EC" id="3.1.12.1" evidence="3"/>
<dbReference type="PANTHER" id="PTHR36531:SF6">
    <property type="entry name" value="DNA REPLICATION ATP-DEPENDENT HELICASE_NUCLEASE DNA2"/>
    <property type="match status" value="1"/>
</dbReference>
<feature type="region of interest" description="Disordered" evidence="14">
    <location>
        <begin position="1"/>
        <end position="22"/>
    </location>
</feature>
<evidence type="ECO:0000259" key="15">
    <source>
        <dbReference type="Pfam" id="PF01930"/>
    </source>
</evidence>
<evidence type="ECO:0000256" key="9">
    <source>
        <dbReference type="ARBA" id="ARBA00023004"/>
    </source>
</evidence>
<organism evidence="16">
    <name type="scientific">marine sediment metagenome</name>
    <dbReference type="NCBI Taxonomy" id="412755"/>
    <lineage>
        <taxon>unclassified sequences</taxon>
        <taxon>metagenomes</taxon>
        <taxon>ecological metagenomes</taxon>
    </lineage>
</organism>
<evidence type="ECO:0000256" key="4">
    <source>
        <dbReference type="ARBA" id="ARBA00020049"/>
    </source>
</evidence>
<evidence type="ECO:0000256" key="7">
    <source>
        <dbReference type="ARBA" id="ARBA00022801"/>
    </source>
</evidence>
<comment type="caution">
    <text evidence="16">The sequence shown here is derived from an EMBL/GenBank/DDBJ whole genome shotgun (WGS) entry which is preliminary data.</text>
</comment>
<dbReference type="NCBIfam" id="TIGR00372">
    <property type="entry name" value="cas4"/>
    <property type="match status" value="1"/>
</dbReference>
<keyword evidence="12" id="KW-0464">Manganese</keyword>
<comment type="cofactor">
    <cofactor evidence="1">
        <name>[4Fe-4S] cluster</name>
        <dbReference type="ChEBI" id="CHEBI:49883"/>
    </cofactor>
</comment>
<feature type="compositionally biased region" description="Low complexity" evidence="14">
    <location>
        <begin position="1"/>
        <end position="15"/>
    </location>
</feature>
<dbReference type="InterPro" id="IPR011604">
    <property type="entry name" value="PDDEXK-like_dom_sf"/>
</dbReference>
<dbReference type="InterPro" id="IPR051827">
    <property type="entry name" value="Cas4_exonuclease"/>
</dbReference>
<dbReference type="InterPro" id="IPR013343">
    <property type="entry name" value="CRISPR-assoc_prot_Cas4"/>
</dbReference>
<keyword evidence="5" id="KW-0540">Nuclease</keyword>
<keyword evidence="8" id="KW-0269">Exonuclease</keyword>
<dbReference type="AlphaFoldDB" id="A0A0F9IM49"/>